<proteinExistence type="predicted"/>
<gene>
    <name evidence="1" type="ORF">SAMN05444354_107177</name>
</gene>
<dbReference type="OrthoDB" id="8421179at2"/>
<reference evidence="2" key="1">
    <citation type="submission" date="2016-10" db="EMBL/GenBank/DDBJ databases">
        <authorList>
            <person name="Varghese N."/>
            <person name="Submissions S."/>
        </authorList>
    </citation>
    <scope>NUCLEOTIDE SEQUENCE [LARGE SCALE GENOMIC DNA]</scope>
    <source>
        <strain evidence="2">DSM 17044</strain>
    </source>
</reference>
<organism evidence="1 2">
    <name type="scientific">Stigmatella aurantiaca</name>
    <dbReference type="NCBI Taxonomy" id="41"/>
    <lineage>
        <taxon>Bacteria</taxon>
        <taxon>Pseudomonadati</taxon>
        <taxon>Myxococcota</taxon>
        <taxon>Myxococcia</taxon>
        <taxon>Myxococcales</taxon>
        <taxon>Cystobacterineae</taxon>
        <taxon>Archangiaceae</taxon>
        <taxon>Stigmatella</taxon>
    </lineage>
</organism>
<keyword evidence="2" id="KW-1185">Reference proteome</keyword>
<protein>
    <submittedName>
        <fullName evidence="1">Uncharacterized protein</fullName>
    </submittedName>
</protein>
<evidence type="ECO:0000313" key="2">
    <source>
        <dbReference type="Proteomes" id="UP000182719"/>
    </source>
</evidence>
<dbReference type="AlphaFoldDB" id="A0A1H7RTI4"/>
<dbReference type="Proteomes" id="UP000182719">
    <property type="component" value="Unassembled WGS sequence"/>
</dbReference>
<sequence length="214" mass="23736">MSWQSRPGKSLLSAASAIQGDRMAIDKARRILLRAAPGTELSLLSDEQVLRQLSQISASQKAIETSLTFNGQMLRWRQVFSDRIDSISWKAVSGRSGYQSKEFQEKVDQGPIPEGEWLVAQGEYQQMPQRSVLEMLLNEVSRGGWPGGESSWGRHRIWLHPKAGTKTYGRSGFSIHGGSFPGSAGCIDLVEQMPAFVKVFRAHGQDVNLTVKYA</sequence>
<accession>A0A1H7RTI4</accession>
<name>A0A1H7RTI4_STIAU</name>
<dbReference type="EMBL" id="FOAP01000007">
    <property type="protein sequence ID" value="SEL63503.1"/>
    <property type="molecule type" value="Genomic_DNA"/>
</dbReference>
<evidence type="ECO:0000313" key="1">
    <source>
        <dbReference type="EMBL" id="SEL63503.1"/>
    </source>
</evidence>